<gene>
    <name evidence="2" type="ORF">ACFQ11_24290</name>
</gene>
<organism evidence="2 3">
    <name type="scientific">Actinomadura sediminis</name>
    <dbReference type="NCBI Taxonomy" id="1038904"/>
    <lineage>
        <taxon>Bacteria</taxon>
        <taxon>Bacillati</taxon>
        <taxon>Actinomycetota</taxon>
        <taxon>Actinomycetes</taxon>
        <taxon>Streptosporangiales</taxon>
        <taxon>Thermomonosporaceae</taxon>
        <taxon>Actinomadura</taxon>
    </lineage>
</organism>
<protein>
    <submittedName>
        <fullName evidence="2">CHAP domain-containing protein</fullName>
    </submittedName>
</protein>
<dbReference type="InterPro" id="IPR007921">
    <property type="entry name" value="CHAP_dom"/>
</dbReference>
<name>A0ABW3EUI3_9ACTN</name>
<evidence type="ECO:0000259" key="1">
    <source>
        <dbReference type="Pfam" id="PF05257"/>
    </source>
</evidence>
<evidence type="ECO:0000313" key="2">
    <source>
        <dbReference type="EMBL" id="MFD0903535.1"/>
    </source>
</evidence>
<dbReference type="EMBL" id="JBHTJA010000057">
    <property type="protein sequence ID" value="MFD0903535.1"/>
    <property type="molecule type" value="Genomic_DNA"/>
</dbReference>
<comment type="caution">
    <text evidence="2">The sequence shown here is derived from an EMBL/GenBank/DDBJ whole genome shotgun (WGS) entry which is preliminary data.</text>
</comment>
<feature type="domain" description="Peptidase C51" evidence="1">
    <location>
        <begin position="176"/>
        <end position="263"/>
    </location>
</feature>
<keyword evidence="3" id="KW-1185">Reference proteome</keyword>
<sequence length="288" mass="30429">MEVEEIPCMTGRFERLKQSVKRKAPQAAFKGPQNAVKRAAPALALKRLSPEERAAGLAAGAVLAGAVGLAVFSPLGGANASTEDLAATVNVKHAAAVSQTSEKSASTMSLAEAREQGWKVQPQAVEASEVIDLAKEQVGIKEEGPGNMTKFHEWYVSTPHAESTAARDGGFSTAAYNGAPWCDMFVSWLGSQTGVKGMGWDAYTVQHANWFKDTGRWGTEPKPGALAFYDWGNGSNGDIGAIDHIGLVVEDNGDGTITSIGGNVDNEVKQKIRDKGQVVGYGYPDYAA</sequence>
<reference evidence="3" key="1">
    <citation type="journal article" date="2019" name="Int. J. Syst. Evol. Microbiol.">
        <title>The Global Catalogue of Microorganisms (GCM) 10K type strain sequencing project: providing services to taxonomists for standard genome sequencing and annotation.</title>
        <authorList>
            <consortium name="The Broad Institute Genomics Platform"/>
            <consortium name="The Broad Institute Genome Sequencing Center for Infectious Disease"/>
            <person name="Wu L."/>
            <person name="Ma J."/>
        </authorList>
    </citation>
    <scope>NUCLEOTIDE SEQUENCE [LARGE SCALE GENOMIC DNA]</scope>
    <source>
        <strain evidence="3">JCM 31202</strain>
    </source>
</reference>
<evidence type="ECO:0000313" key="3">
    <source>
        <dbReference type="Proteomes" id="UP001596972"/>
    </source>
</evidence>
<proteinExistence type="predicted"/>
<dbReference type="RefSeq" id="WP_378302446.1">
    <property type="nucleotide sequence ID" value="NZ_JBHTJA010000057.1"/>
</dbReference>
<accession>A0ABW3EUI3</accession>
<dbReference type="Proteomes" id="UP001596972">
    <property type="component" value="Unassembled WGS sequence"/>
</dbReference>
<dbReference type="Pfam" id="PF05257">
    <property type="entry name" value="CHAP"/>
    <property type="match status" value="1"/>
</dbReference>